<protein>
    <submittedName>
        <fullName evidence="2">Uncharacterized protein</fullName>
    </submittedName>
</protein>
<dbReference type="EMBL" id="QSVQ01000010">
    <property type="protein sequence ID" value="RGO50118.1"/>
    <property type="molecule type" value="Genomic_DNA"/>
</dbReference>
<name>A0A3E5GS02_9FIRM</name>
<evidence type="ECO:0000313" key="2">
    <source>
        <dbReference type="EMBL" id="RGO50118.1"/>
    </source>
</evidence>
<keyword evidence="3" id="KW-1185">Reference proteome</keyword>
<dbReference type="Proteomes" id="UP000261055">
    <property type="component" value="Unassembled WGS sequence"/>
</dbReference>
<reference evidence="3 4" key="1">
    <citation type="submission" date="2018-08" db="EMBL/GenBank/DDBJ databases">
        <title>A genome reference for cultivated species of the human gut microbiota.</title>
        <authorList>
            <person name="Zou Y."/>
            <person name="Xue W."/>
            <person name="Luo G."/>
        </authorList>
    </citation>
    <scope>NUCLEOTIDE SEQUENCE [LARGE SCALE GENOMIC DNA]</scope>
    <source>
        <strain evidence="2 3">OM02-12</strain>
        <strain evidence="1 4">TF11-11</strain>
    </source>
</reference>
<proteinExistence type="predicted"/>
<dbReference type="Proteomes" id="UP000261208">
    <property type="component" value="Unassembled WGS sequence"/>
</dbReference>
<evidence type="ECO:0000313" key="3">
    <source>
        <dbReference type="Proteomes" id="UP000261055"/>
    </source>
</evidence>
<evidence type="ECO:0000313" key="1">
    <source>
        <dbReference type="EMBL" id="RGK42781.1"/>
    </source>
</evidence>
<sequence>MLFGDLKVSLLSAGKRNAIKLGVRGFVRICIETCARGYFGAWKYRFRKKGMLIRQMLFICQK</sequence>
<evidence type="ECO:0000313" key="4">
    <source>
        <dbReference type="Proteomes" id="UP000261208"/>
    </source>
</evidence>
<comment type="caution">
    <text evidence="2">The sequence shown here is derived from an EMBL/GenBank/DDBJ whole genome shotgun (WGS) entry which is preliminary data.</text>
</comment>
<gene>
    <name evidence="2" type="ORF">DXB12_09670</name>
    <name evidence="1" type="ORF">DXD10_16595</name>
</gene>
<dbReference type="EMBL" id="QSQQ01000038">
    <property type="protein sequence ID" value="RGK42781.1"/>
    <property type="molecule type" value="Genomic_DNA"/>
</dbReference>
<accession>A0A3E5GS02</accession>
<organism evidence="2 3">
    <name type="scientific">Dorea formicigenerans</name>
    <dbReference type="NCBI Taxonomy" id="39486"/>
    <lineage>
        <taxon>Bacteria</taxon>
        <taxon>Bacillati</taxon>
        <taxon>Bacillota</taxon>
        <taxon>Clostridia</taxon>
        <taxon>Lachnospirales</taxon>
        <taxon>Lachnospiraceae</taxon>
        <taxon>Dorea</taxon>
    </lineage>
</organism>
<dbReference type="AlphaFoldDB" id="A0A3E5GS02"/>